<evidence type="ECO:0000256" key="2">
    <source>
        <dbReference type="SAM" id="SignalP"/>
    </source>
</evidence>
<dbReference type="EMBL" id="QFPN01000009">
    <property type="protein sequence ID" value="PZQ12455.1"/>
    <property type="molecule type" value="Genomic_DNA"/>
</dbReference>
<evidence type="ECO:0000256" key="1">
    <source>
        <dbReference type="SAM" id="MobiDB-lite"/>
    </source>
</evidence>
<feature type="chain" id="PRO_5016076431" evidence="2">
    <location>
        <begin position="26"/>
        <end position="86"/>
    </location>
</feature>
<accession>A0A2W5KBW5</accession>
<comment type="caution">
    <text evidence="3">The sequence shown here is derived from an EMBL/GenBank/DDBJ whole genome shotgun (WGS) entry which is preliminary data.</text>
</comment>
<name>A0A2W5KBW5_ANCNO</name>
<evidence type="ECO:0000313" key="4">
    <source>
        <dbReference type="Proteomes" id="UP000249577"/>
    </source>
</evidence>
<feature type="compositionally biased region" description="Basic and acidic residues" evidence="1">
    <location>
        <begin position="62"/>
        <end position="75"/>
    </location>
</feature>
<feature type="compositionally biased region" description="Polar residues" evidence="1">
    <location>
        <begin position="30"/>
        <end position="46"/>
    </location>
</feature>
<organism evidence="3 4">
    <name type="scientific">Ancylobacter novellus</name>
    <name type="common">Thiobacillus novellus</name>
    <dbReference type="NCBI Taxonomy" id="921"/>
    <lineage>
        <taxon>Bacteria</taxon>
        <taxon>Pseudomonadati</taxon>
        <taxon>Pseudomonadota</taxon>
        <taxon>Alphaproteobacteria</taxon>
        <taxon>Hyphomicrobiales</taxon>
        <taxon>Xanthobacteraceae</taxon>
        <taxon>Ancylobacter</taxon>
    </lineage>
</organism>
<dbReference type="Proteomes" id="UP000249577">
    <property type="component" value="Unassembled WGS sequence"/>
</dbReference>
<dbReference type="AlphaFoldDB" id="A0A2W5KBW5"/>
<feature type="signal peptide" evidence="2">
    <location>
        <begin position="1"/>
        <end position="25"/>
    </location>
</feature>
<feature type="compositionally biased region" description="Polar residues" evidence="1">
    <location>
        <begin position="77"/>
        <end position="86"/>
    </location>
</feature>
<keyword evidence="2" id="KW-0732">Signal</keyword>
<feature type="region of interest" description="Disordered" evidence="1">
    <location>
        <begin position="28"/>
        <end position="86"/>
    </location>
</feature>
<gene>
    <name evidence="3" type="ORF">DI565_16680</name>
</gene>
<evidence type="ECO:0000313" key="3">
    <source>
        <dbReference type="EMBL" id="PZQ12455.1"/>
    </source>
</evidence>
<sequence>MSYLDRAIVAGIFAIGLAASSAAFAEDKNATQNNGPARESASSSSHVEVPAPKAGAVGQGTKDGRPAEKADDGKKVTPTQTSGHDH</sequence>
<reference evidence="3 4" key="1">
    <citation type="submission" date="2017-08" db="EMBL/GenBank/DDBJ databases">
        <title>Infants hospitalized years apart are colonized by the same room-sourced microbial strains.</title>
        <authorList>
            <person name="Brooks B."/>
            <person name="Olm M.R."/>
            <person name="Firek B.A."/>
            <person name="Baker R."/>
            <person name="Thomas B.C."/>
            <person name="Morowitz M.J."/>
            <person name="Banfield J.F."/>
        </authorList>
    </citation>
    <scope>NUCLEOTIDE SEQUENCE [LARGE SCALE GENOMIC DNA]</scope>
    <source>
        <strain evidence="3">S2_005_003_R2_43</strain>
    </source>
</reference>
<protein>
    <submittedName>
        <fullName evidence="3">Uncharacterized protein</fullName>
    </submittedName>
</protein>
<proteinExistence type="predicted"/>